<dbReference type="PANTHER" id="PTHR33446">
    <property type="entry name" value="PROTEIN TONB-RELATED"/>
    <property type="match status" value="1"/>
</dbReference>
<evidence type="ECO:0000256" key="1">
    <source>
        <dbReference type="ARBA" id="ARBA00004383"/>
    </source>
</evidence>
<comment type="function">
    <text evidence="10">Interacts with outer membrane receptor proteins that carry out high-affinity binding and energy dependent uptake into the periplasmic space of specific substrates. It could act to transduce energy from the cytoplasmic membrane to specific energy-requiring processes in the outer membrane, resulting in the release into the periplasm of ligands bound by these outer membrane proteins.</text>
</comment>
<keyword evidence="6" id="KW-0812">Transmembrane</keyword>
<evidence type="ECO:0000313" key="14">
    <source>
        <dbReference type="Proteomes" id="UP000595095"/>
    </source>
</evidence>
<keyword evidence="7 10" id="KW-0653">Protein transport</keyword>
<reference evidence="13 14" key="1">
    <citation type="submission" date="2020-11" db="EMBL/GenBank/DDBJ databases">
        <title>Complete genome sequence for Salinimonas sp. strain G2-b.</title>
        <authorList>
            <person name="Park S.-J."/>
        </authorList>
    </citation>
    <scope>NUCLEOTIDE SEQUENCE [LARGE SCALE GENOMIC DNA]</scope>
    <source>
        <strain evidence="13 14">G2-b</strain>
    </source>
</reference>
<keyword evidence="8" id="KW-1133">Transmembrane helix</keyword>
<keyword evidence="10" id="KW-0735">Signal-anchor</keyword>
<protein>
    <recommendedName>
        <fullName evidence="10">Protein TonB</fullName>
    </recommendedName>
</protein>
<dbReference type="RefSeq" id="WP_195810307.1">
    <property type="nucleotide sequence ID" value="NZ_CP064795.1"/>
</dbReference>
<comment type="similarity">
    <text evidence="2 10">Belongs to the TonB family.</text>
</comment>
<evidence type="ECO:0000256" key="4">
    <source>
        <dbReference type="ARBA" id="ARBA00022475"/>
    </source>
</evidence>
<sequence length="202" mass="21957">MPRFIIAFIVSLAITLGLFFLMQSLIKMGGNAMTAPPKGSVLDFVRVKQPETVEQKERKPRKPPKPKEPPPPMEPQQMDSPSPDAEGSSMDFSSDVGDAGELEGGLALDSSDGEYLPIVKTSPVYPRRALQRGIEGFVIVEFTVSKQGAVKDPIVIQAKPEGIFEQAAIDAALKFKYKPRVVNGEATEVSGVQNRITFQIDG</sequence>
<evidence type="ECO:0000256" key="2">
    <source>
        <dbReference type="ARBA" id="ARBA00006555"/>
    </source>
</evidence>
<keyword evidence="9" id="KW-0472">Membrane</keyword>
<dbReference type="GO" id="GO:0031992">
    <property type="term" value="F:energy transducer activity"/>
    <property type="evidence" value="ECO:0007669"/>
    <property type="project" value="InterPro"/>
</dbReference>
<dbReference type="NCBIfam" id="TIGR01352">
    <property type="entry name" value="tonB_Cterm"/>
    <property type="match status" value="1"/>
</dbReference>
<evidence type="ECO:0000256" key="7">
    <source>
        <dbReference type="ARBA" id="ARBA00022927"/>
    </source>
</evidence>
<evidence type="ECO:0000256" key="5">
    <source>
        <dbReference type="ARBA" id="ARBA00022519"/>
    </source>
</evidence>
<dbReference type="GO" id="GO:0030288">
    <property type="term" value="C:outer membrane-bounded periplasmic space"/>
    <property type="evidence" value="ECO:0007669"/>
    <property type="project" value="InterPro"/>
</dbReference>
<dbReference type="SUPFAM" id="SSF74653">
    <property type="entry name" value="TolA/TonB C-terminal domain"/>
    <property type="match status" value="1"/>
</dbReference>
<evidence type="ECO:0000256" key="11">
    <source>
        <dbReference type="SAM" id="MobiDB-lite"/>
    </source>
</evidence>
<dbReference type="EMBL" id="CP064795">
    <property type="protein sequence ID" value="QPG05216.1"/>
    <property type="molecule type" value="Genomic_DNA"/>
</dbReference>
<keyword evidence="4 10" id="KW-1003">Cell membrane</keyword>
<dbReference type="InterPro" id="IPR051045">
    <property type="entry name" value="TonB-dependent_transducer"/>
</dbReference>
<dbReference type="GO" id="GO:0005886">
    <property type="term" value="C:plasma membrane"/>
    <property type="evidence" value="ECO:0007669"/>
    <property type="project" value="UniProtKB-SubCell"/>
</dbReference>
<evidence type="ECO:0000256" key="3">
    <source>
        <dbReference type="ARBA" id="ARBA00022448"/>
    </source>
</evidence>
<organism evidence="13 14">
    <name type="scientific">Salinimonas marina</name>
    <dbReference type="NCBI Taxonomy" id="2785918"/>
    <lineage>
        <taxon>Bacteria</taxon>
        <taxon>Pseudomonadati</taxon>
        <taxon>Pseudomonadota</taxon>
        <taxon>Gammaproteobacteria</taxon>
        <taxon>Alteromonadales</taxon>
        <taxon>Alteromonadaceae</taxon>
        <taxon>Alteromonas/Salinimonas group</taxon>
        <taxon>Salinimonas</taxon>
    </lineage>
</organism>
<dbReference type="KEGG" id="smaa:IT774_13980"/>
<dbReference type="GO" id="GO:0055085">
    <property type="term" value="P:transmembrane transport"/>
    <property type="evidence" value="ECO:0007669"/>
    <property type="project" value="InterPro"/>
</dbReference>
<dbReference type="InterPro" id="IPR006260">
    <property type="entry name" value="TonB/TolA_C"/>
</dbReference>
<dbReference type="InterPro" id="IPR003538">
    <property type="entry name" value="TonB"/>
</dbReference>
<dbReference type="AlphaFoldDB" id="A0A7S9DWF8"/>
<evidence type="ECO:0000256" key="10">
    <source>
        <dbReference type="RuleBase" id="RU362123"/>
    </source>
</evidence>
<dbReference type="Gene3D" id="3.30.1150.10">
    <property type="match status" value="1"/>
</dbReference>
<evidence type="ECO:0000256" key="9">
    <source>
        <dbReference type="ARBA" id="ARBA00023136"/>
    </source>
</evidence>
<dbReference type="InterPro" id="IPR037682">
    <property type="entry name" value="TonB_C"/>
</dbReference>
<name>A0A7S9DWF8_9ALTE</name>
<keyword evidence="5 10" id="KW-0997">Cell inner membrane</keyword>
<keyword evidence="3 10" id="KW-0813">Transport</keyword>
<dbReference type="GO" id="GO:0015891">
    <property type="term" value="P:siderophore transport"/>
    <property type="evidence" value="ECO:0007669"/>
    <property type="project" value="InterPro"/>
</dbReference>
<dbReference type="Proteomes" id="UP000595095">
    <property type="component" value="Chromosome"/>
</dbReference>
<dbReference type="GO" id="GO:0015031">
    <property type="term" value="P:protein transport"/>
    <property type="evidence" value="ECO:0007669"/>
    <property type="project" value="UniProtKB-UniRule"/>
</dbReference>
<dbReference type="PROSITE" id="PS52015">
    <property type="entry name" value="TONB_CTD"/>
    <property type="match status" value="1"/>
</dbReference>
<comment type="subcellular location">
    <subcellularLocation>
        <location evidence="1 10">Cell inner membrane</location>
        <topology evidence="1 10">Single-pass membrane protein</topology>
        <orientation evidence="1 10">Periplasmic side</orientation>
    </subcellularLocation>
</comment>
<dbReference type="Pfam" id="PF03544">
    <property type="entry name" value="TonB_C"/>
    <property type="match status" value="1"/>
</dbReference>
<evidence type="ECO:0000256" key="8">
    <source>
        <dbReference type="ARBA" id="ARBA00022989"/>
    </source>
</evidence>
<evidence type="ECO:0000259" key="12">
    <source>
        <dbReference type="PROSITE" id="PS52015"/>
    </source>
</evidence>
<feature type="domain" description="TonB C-terminal" evidence="12">
    <location>
        <begin position="110"/>
        <end position="202"/>
    </location>
</feature>
<dbReference type="PRINTS" id="PR01374">
    <property type="entry name" value="TONBPROTEIN"/>
</dbReference>
<feature type="region of interest" description="Disordered" evidence="11">
    <location>
        <begin position="49"/>
        <end position="96"/>
    </location>
</feature>
<accession>A0A7S9DWF8</accession>
<keyword evidence="14" id="KW-1185">Reference proteome</keyword>
<evidence type="ECO:0000256" key="6">
    <source>
        <dbReference type="ARBA" id="ARBA00022692"/>
    </source>
</evidence>
<gene>
    <name evidence="13" type="ORF">IT774_13980</name>
</gene>
<proteinExistence type="inferred from homology"/>
<evidence type="ECO:0000313" key="13">
    <source>
        <dbReference type="EMBL" id="QPG05216.1"/>
    </source>
</evidence>